<name>A0AA40GEJ5_9HYME</name>
<reference evidence="1" key="1">
    <citation type="submission" date="2021-10" db="EMBL/GenBank/DDBJ databases">
        <title>Melipona bicolor Genome sequencing and assembly.</title>
        <authorList>
            <person name="Araujo N.S."/>
            <person name="Arias M.C."/>
        </authorList>
    </citation>
    <scope>NUCLEOTIDE SEQUENCE</scope>
    <source>
        <strain evidence="1">USP_2M_L1-L4_2017</strain>
        <tissue evidence="1">Whole body</tissue>
    </source>
</reference>
<dbReference type="AlphaFoldDB" id="A0AA40GEJ5"/>
<accession>A0AA40GEJ5</accession>
<dbReference type="Proteomes" id="UP001177670">
    <property type="component" value="Unassembled WGS sequence"/>
</dbReference>
<dbReference type="EMBL" id="JAHYIQ010000001">
    <property type="protein sequence ID" value="KAK1136392.1"/>
    <property type="molecule type" value="Genomic_DNA"/>
</dbReference>
<evidence type="ECO:0000313" key="1">
    <source>
        <dbReference type="EMBL" id="KAK1136392.1"/>
    </source>
</evidence>
<gene>
    <name evidence="1" type="ORF">K0M31_000950</name>
</gene>
<organism evidence="1 2">
    <name type="scientific">Melipona bicolor</name>
    <dbReference type="NCBI Taxonomy" id="60889"/>
    <lineage>
        <taxon>Eukaryota</taxon>
        <taxon>Metazoa</taxon>
        <taxon>Ecdysozoa</taxon>
        <taxon>Arthropoda</taxon>
        <taxon>Hexapoda</taxon>
        <taxon>Insecta</taxon>
        <taxon>Pterygota</taxon>
        <taxon>Neoptera</taxon>
        <taxon>Endopterygota</taxon>
        <taxon>Hymenoptera</taxon>
        <taxon>Apocrita</taxon>
        <taxon>Aculeata</taxon>
        <taxon>Apoidea</taxon>
        <taxon>Anthophila</taxon>
        <taxon>Apidae</taxon>
        <taxon>Melipona</taxon>
    </lineage>
</organism>
<protein>
    <submittedName>
        <fullName evidence="1">Uncharacterized protein</fullName>
    </submittedName>
</protein>
<proteinExistence type="predicted"/>
<keyword evidence="2" id="KW-1185">Reference proteome</keyword>
<comment type="caution">
    <text evidence="1">The sequence shown here is derived from an EMBL/GenBank/DDBJ whole genome shotgun (WGS) entry which is preliminary data.</text>
</comment>
<evidence type="ECO:0000313" key="2">
    <source>
        <dbReference type="Proteomes" id="UP001177670"/>
    </source>
</evidence>
<feature type="non-terminal residue" evidence="1">
    <location>
        <position position="103"/>
    </location>
</feature>
<sequence>MRGKHSCLCETIGTQRGWTGNVLPRQFISAAGSRSGVVEPTSVGSCVLEATSGVGRLPRTFARLTGHRVGFLQGNFARDKICSSEIRDLPRGQLELIPLKLRK</sequence>